<evidence type="ECO:0000313" key="4">
    <source>
        <dbReference type="Proteomes" id="UP000069654"/>
    </source>
</evidence>
<feature type="transmembrane region" description="Helical" evidence="1">
    <location>
        <begin position="39"/>
        <end position="59"/>
    </location>
</feature>
<reference evidence="3 4" key="1">
    <citation type="journal article" date="2016" name="Genome Announc.">
        <title>Draft Genome Sequences of Five Rapidly Growing Mycobacterium Species, M. thermoresistibile, M. fortuitum subsp. acetamidolyticum, M. canariasense, M. brisbanense, and M. novocastrense.</title>
        <authorList>
            <person name="Katahira K."/>
            <person name="Ogura Y."/>
            <person name="Gotoh Y."/>
            <person name="Hayashi T."/>
        </authorList>
    </citation>
    <scope>NUCLEOTIDE SEQUENCE [LARGE SCALE GENOMIC DNA]</scope>
    <source>
        <strain evidence="3 4">JCM6362</strain>
    </source>
</reference>
<keyword evidence="1" id="KW-0472">Membrane</keyword>
<dbReference type="RefSeq" id="WP_003925826.1">
    <property type="nucleotide sequence ID" value="NZ_BCTB01000003.1"/>
</dbReference>
<dbReference type="OrthoDB" id="3748257at2"/>
<accession>A0A117ILB8</accession>
<evidence type="ECO:0000313" key="3">
    <source>
        <dbReference type="EMBL" id="GAT13448.1"/>
    </source>
</evidence>
<comment type="caution">
    <text evidence="3">The sequence shown here is derived from an EMBL/GenBank/DDBJ whole genome shotgun (WGS) entry which is preliminary data.</text>
</comment>
<organism evidence="3 4">
    <name type="scientific">Mycolicibacterium thermoresistibile</name>
    <name type="common">Mycobacterium thermoresistibile</name>
    <dbReference type="NCBI Taxonomy" id="1797"/>
    <lineage>
        <taxon>Bacteria</taxon>
        <taxon>Bacillati</taxon>
        <taxon>Actinomycetota</taxon>
        <taxon>Actinomycetes</taxon>
        <taxon>Mycobacteriales</taxon>
        <taxon>Mycobacteriaceae</taxon>
        <taxon>Mycolicibacterium</taxon>
    </lineage>
</organism>
<evidence type="ECO:0000259" key="2">
    <source>
        <dbReference type="Pfam" id="PF09851"/>
    </source>
</evidence>
<dbReference type="EMBL" id="BCTB01000003">
    <property type="protein sequence ID" value="GAT13448.1"/>
    <property type="molecule type" value="Genomic_DNA"/>
</dbReference>
<dbReference type="OMA" id="NEYRIDW"/>
<dbReference type="InterPro" id="IPR018649">
    <property type="entry name" value="SHOCT"/>
</dbReference>
<feature type="transmembrane region" description="Helical" evidence="1">
    <location>
        <begin position="12"/>
        <end position="33"/>
    </location>
</feature>
<keyword evidence="1" id="KW-1133">Transmembrane helix</keyword>
<name>A0A117ILB8_MYCTH</name>
<gene>
    <name evidence="3" type="ORF">RMCT_0419</name>
</gene>
<dbReference type="AlphaFoldDB" id="A0A117ILB8"/>
<dbReference type="Proteomes" id="UP000069654">
    <property type="component" value="Unassembled WGS sequence"/>
</dbReference>
<dbReference type="STRING" id="1797.RMCT_0419"/>
<dbReference type="Pfam" id="PF09851">
    <property type="entry name" value="SHOCT"/>
    <property type="match status" value="1"/>
</dbReference>
<proteinExistence type="predicted"/>
<sequence>MSTFWRYLRIQAFILLCGIVGPLFLAIYFMTGADPTLKWMFWAGLGVTATDVLIALALTSFGTRSAAKKAALERDGVVALARVTHIGRTNTHINNQPLVKLDLQISGPGIATFTSRDRVLASPDRMPMLNRGQLVALVDPTTREYQIDWQRSALIGGPVPATVTLDSDGSTHDLSGQVEPLLEILRILKAHGIAPDGPIDLRDQPAARQQVQAVIRRPVAGAAQATPAPTPAASAPSIGQRLQELESLRADGMITESEYQAKRRQIIAEL</sequence>
<reference evidence="4" key="2">
    <citation type="submission" date="2016-02" db="EMBL/GenBank/DDBJ databases">
        <title>Draft genome sequence of five rapidly growing Mycobacterium species.</title>
        <authorList>
            <person name="Katahira K."/>
            <person name="Gotou Y."/>
            <person name="Iida K."/>
            <person name="Ogura Y."/>
            <person name="Hayashi T."/>
        </authorList>
    </citation>
    <scope>NUCLEOTIDE SEQUENCE [LARGE SCALE GENOMIC DNA]</scope>
    <source>
        <strain evidence="4">JCM6362</strain>
    </source>
</reference>
<keyword evidence="1" id="KW-0812">Transmembrane</keyword>
<feature type="domain" description="SHOCT" evidence="2">
    <location>
        <begin position="241"/>
        <end position="266"/>
    </location>
</feature>
<evidence type="ECO:0000256" key="1">
    <source>
        <dbReference type="SAM" id="Phobius"/>
    </source>
</evidence>
<protein>
    <recommendedName>
        <fullName evidence="2">SHOCT domain-containing protein</fullName>
    </recommendedName>
</protein>